<dbReference type="Gene3D" id="4.10.800.10">
    <property type="entry name" value="Thyroglobulin type-1"/>
    <property type="match status" value="1"/>
</dbReference>
<protein>
    <submittedName>
        <fullName evidence="5">Epithelial cell adhesion molecule-like isoform X1</fullName>
    </submittedName>
</protein>
<dbReference type="GO" id="GO:0016020">
    <property type="term" value="C:membrane"/>
    <property type="evidence" value="ECO:0007669"/>
    <property type="project" value="InterPro"/>
</dbReference>
<dbReference type="SMART" id="SM00211">
    <property type="entry name" value="TY"/>
    <property type="match status" value="1"/>
</dbReference>
<dbReference type="PROSITE" id="PS51162">
    <property type="entry name" value="THYROGLOBULIN_1_2"/>
    <property type="match status" value="1"/>
</dbReference>
<dbReference type="GeneID" id="102381001"/>
<reference evidence="5" key="1">
    <citation type="submission" date="2025-08" db="UniProtKB">
        <authorList>
            <consortium name="RefSeq"/>
        </authorList>
    </citation>
    <scope>IDENTIFICATION</scope>
</reference>
<name>A0A3Q0H561_ALLSI</name>
<dbReference type="RefSeq" id="XP_025065533.1">
    <property type="nucleotide sequence ID" value="XM_025209748.1"/>
</dbReference>
<dbReference type="SUPFAM" id="SSF57610">
    <property type="entry name" value="Thyroglobulin type-1 domain"/>
    <property type="match status" value="1"/>
</dbReference>
<feature type="domain" description="Thyroglobulin type-1" evidence="3">
    <location>
        <begin position="11"/>
        <end position="82"/>
    </location>
</feature>
<evidence type="ECO:0000259" key="3">
    <source>
        <dbReference type="PROSITE" id="PS51162"/>
    </source>
</evidence>
<evidence type="ECO:0000313" key="5">
    <source>
        <dbReference type="RefSeq" id="XP_025065533.1"/>
    </source>
</evidence>
<sequence>MDCNDFAFQNIEICSAANSDALSQTGLSHPSRRLDVDSVYDPECEEDGTFKSMQCDEDSNLCWCVDSAGARVTDKTGEDPKCDHLVWVHLIQIDFSFKAAFIFLKGKEEALCRFVTNRTLAAQLALRFAVRACVILNITVQEFTREISLKISRNSTKETVDIATVAYYTEQELKNKFSLSLDDRNLEIDKDSIRVLFFDNEPPCFNMKTIYFSWLCCHHHSTGYCNWDCSACE</sequence>
<dbReference type="InterPro" id="IPR000716">
    <property type="entry name" value="Thyroglobulin_1"/>
</dbReference>
<feature type="disulfide bond" evidence="2">
    <location>
        <begin position="55"/>
        <end position="62"/>
    </location>
</feature>
<dbReference type="CDD" id="cd00191">
    <property type="entry name" value="TY"/>
    <property type="match status" value="1"/>
</dbReference>
<evidence type="ECO:0000313" key="4">
    <source>
        <dbReference type="Proteomes" id="UP000189705"/>
    </source>
</evidence>
<dbReference type="Proteomes" id="UP000189705">
    <property type="component" value="Unplaced"/>
</dbReference>
<evidence type="ECO:0000256" key="1">
    <source>
        <dbReference type="ARBA" id="ARBA00023157"/>
    </source>
</evidence>
<dbReference type="InParanoid" id="A0A3Q0H561"/>
<dbReference type="AlphaFoldDB" id="A0A3Q0H561"/>
<dbReference type="InterPro" id="IPR043406">
    <property type="entry name" value="EPCAM/Trop-2"/>
</dbReference>
<dbReference type="InterPro" id="IPR049420">
    <property type="entry name" value="EPCAM-Trop-2_C"/>
</dbReference>
<evidence type="ECO:0000256" key="2">
    <source>
        <dbReference type="PROSITE-ProRule" id="PRU00500"/>
    </source>
</evidence>
<dbReference type="PANTHER" id="PTHR14168:SF4">
    <property type="entry name" value="EPITHELIAL CELL ADHESION MOLECULE PRECURSOR"/>
    <property type="match status" value="1"/>
</dbReference>
<dbReference type="KEGG" id="asn:102381001"/>
<gene>
    <name evidence="5" type="primary">LOC102381001</name>
</gene>
<proteinExistence type="predicted"/>
<comment type="caution">
    <text evidence="2">Lacks conserved residue(s) required for the propagation of feature annotation.</text>
</comment>
<dbReference type="Pfam" id="PF00086">
    <property type="entry name" value="Thyroglobulin_1"/>
    <property type="match status" value="1"/>
</dbReference>
<dbReference type="InterPro" id="IPR036857">
    <property type="entry name" value="Thyroglobulin_1_sf"/>
</dbReference>
<dbReference type="PANTHER" id="PTHR14168">
    <property type="entry name" value="TUMOR-ASSOCIATED CALCIUM SIGNAL TRANSDUCER"/>
    <property type="match status" value="1"/>
</dbReference>
<dbReference type="Pfam" id="PF21283">
    <property type="entry name" value="EPCAM-Trop-2_C"/>
    <property type="match status" value="1"/>
</dbReference>
<accession>A0A3Q0H561</accession>
<keyword evidence="4" id="KW-1185">Reference proteome</keyword>
<organism evidence="4 5">
    <name type="scientific">Alligator sinensis</name>
    <name type="common">Chinese alligator</name>
    <dbReference type="NCBI Taxonomy" id="38654"/>
    <lineage>
        <taxon>Eukaryota</taxon>
        <taxon>Metazoa</taxon>
        <taxon>Chordata</taxon>
        <taxon>Craniata</taxon>
        <taxon>Vertebrata</taxon>
        <taxon>Euteleostomi</taxon>
        <taxon>Archelosauria</taxon>
        <taxon>Archosauria</taxon>
        <taxon>Crocodylia</taxon>
        <taxon>Alligatoridae</taxon>
        <taxon>Alligatorinae</taxon>
        <taxon>Alligator</taxon>
    </lineage>
</organism>
<dbReference type="PROSITE" id="PS00484">
    <property type="entry name" value="THYROGLOBULIN_1_1"/>
    <property type="match status" value="1"/>
</dbReference>
<keyword evidence="1 2" id="KW-1015">Disulfide bond</keyword>